<proteinExistence type="predicted"/>
<name>A0ABR5AZ83_BACBA</name>
<evidence type="ECO:0000313" key="1">
    <source>
        <dbReference type="EMBL" id="KIL80022.1"/>
    </source>
</evidence>
<keyword evidence="2" id="KW-1185">Reference proteome</keyword>
<accession>A0ABR5AZ83</accession>
<organism evidence="1 2">
    <name type="scientific">Bacillus badius</name>
    <dbReference type="NCBI Taxonomy" id="1455"/>
    <lineage>
        <taxon>Bacteria</taxon>
        <taxon>Bacillati</taxon>
        <taxon>Bacillota</taxon>
        <taxon>Bacilli</taxon>
        <taxon>Bacillales</taxon>
        <taxon>Bacillaceae</taxon>
        <taxon>Pseudobacillus</taxon>
    </lineage>
</organism>
<reference evidence="1 2" key="1">
    <citation type="submission" date="2015-01" db="EMBL/GenBank/DDBJ databases">
        <title>Genome Assembly of Bacillus badius MTCC 1458.</title>
        <authorList>
            <person name="Verma A."/>
            <person name="Khatri I."/>
            <person name="Mual P."/>
            <person name="Subramanian S."/>
            <person name="Krishnamurthi S."/>
        </authorList>
    </citation>
    <scope>NUCLEOTIDE SEQUENCE [LARGE SCALE GENOMIC DNA]</scope>
    <source>
        <strain evidence="1 2">MTCC 1458</strain>
    </source>
</reference>
<dbReference type="EMBL" id="JXLP01000002">
    <property type="protein sequence ID" value="KIL80022.1"/>
    <property type="molecule type" value="Genomic_DNA"/>
</dbReference>
<comment type="caution">
    <text evidence="1">The sequence shown here is derived from an EMBL/GenBank/DDBJ whole genome shotgun (WGS) entry which is preliminary data.</text>
</comment>
<protein>
    <submittedName>
        <fullName evidence="1">Uncharacterized protein</fullName>
    </submittedName>
</protein>
<sequence length="100" mass="11796">MEGNKELRRSIRRFYDLLKKCPDNRDAAHDFLVYLRSLLKIQSRTPLPAQEVMALLKKHKPNVFYTLQDMAEKNLMLGILTDLPEDIETPEERLEELLNI</sequence>
<gene>
    <name evidence="1" type="ORF">SD77_2476</name>
</gene>
<dbReference type="Proteomes" id="UP000031982">
    <property type="component" value="Unassembled WGS sequence"/>
</dbReference>
<evidence type="ECO:0000313" key="2">
    <source>
        <dbReference type="Proteomes" id="UP000031982"/>
    </source>
</evidence>